<proteinExistence type="predicted"/>
<evidence type="ECO:0000313" key="2">
    <source>
        <dbReference type="EMBL" id="KAE8674390.1"/>
    </source>
</evidence>
<dbReference type="AlphaFoldDB" id="A0A6A2XWJ4"/>
<dbReference type="EMBL" id="VEPZ02001419">
    <property type="protein sequence ID" value="KAE8674390.1"/>
    <property type="molecule type" value="Genomic_DNA"/>
</dbReference>
<dbReference type="Gene3D" id="2.40.50.40">
    <property type="match status" value="1"/>
</dbReference>
<dbReference type="Proteomes" id="UP000436088">
    <property type="component" value="Unassembled WGS sequence"/>
</dbReference>
<feature type="domain" description="SAWADEE" evidence="1">
    <location>
        <begin position="124"/>
        <end position="226"/>
    </location>
</feature>
<dbReference type="InterPro" id="IPR032001">
    <property type="entry name" value="SAWADEE_dom"/>
</dbReference>
<evidence type="ECO:0000259" key="1">
    <source>
        <dbReference type="Pfam" id="PF16719"/>
    </source>
</evidence>
<gene>
    <name evidence="2" type="ORF">F3Y22_tig00111758pilonHSYRG00307</name>
</gene>
<dbReference type="PANTHER" id="PTHR33827">
    <property type="entry name" value="PROTEIN SAWADEE HOMEODOMAIN HOMOLOG 2"/>
    <property type="match status" value="1"/>
</dbReference>
<sequence>MDRLRPRQRPLFTGFTKAEIEKMEKLFVGSRELLQSKEFCQKIARSFSSSSARAGKPIVKWTEVQNWFIARQQESTLKVPSVTDGSKAESGIPQTYPLNDRDQCYQILKGLISKVGEKVQDLSELEFEAKSSKDEAWYDVDTFLSHRYISPCETEVLVRFAGFGAEEDEWVNVKRAVRERSIPFEHSECHKVIVRDLVLALQERRNQSIYYDAHILEIERKTHDIRGEGSFEKTVPNTRPTNQIVRMIIASSITVLPLSGSSWGNCENQSLFSSQATQQVLLKSFRHSLIHGIQPPLVCDMHQTPDF</sequence>
<comment type="caution">
    <text evidence="2">The sequence shown here is derived from an EMBL/GenBank/DDBJ whole genome shotgun (WGS) entry which is preliminary data.</text>
</comment>
<organism evidence="2 3">
    <name type="scientific">Hibiscus syriacus</name>
    <name type="common">Rose of Sharon</name>
    <dbReference type="NCBI Taxonomy" id="106335"/>
    <lineage>
        <taxon>Eukaryota</taxon>
        <taxon>Viridiplantae</taxon>
        <taxon>Streptophyta</taxon>
        <taxon>Embryophyta</taxon>
        <taxon>Tracheophyta</taxon>
        <taxon>Spermatophyta</taxon>
        <taxon>Magnoliopsida</taxon>
        <taxon>eudicotyledons</taxon>
        <taxon>Gunneridae</taxon>
        <taxon>Pentapetalae</taxon>
        <taxon>rosids</taxon>
        <taxon>malvids</taxon>
        <taxon>Malvales</taxon>
        <taxon>Malvaceae</taxon>
        <taxon>Malvoideae</taxon>
        <taxon>Hibiscus</taxon>
    </lineage>
</organism>
<dbReference type="Gene3D" id="2.30.30.140">
    <property type="match status" value="1"/>
</dbReference>
<dbReference type="Pfam" id="PF16719">
    <property type="entry name" value="SAWADEE"/>
    <property type="match status" value="1"/>
</dbReference>
<dbReference type="PANTHER" id="PTHR33827:SF3">
    <property type="entry name" value="OS09G0346900 PROTEIN"/>
    <property type="match status" value="1"/>
</dbReference>
<dbReference type="InterPro" id="IPR039276">
    <property type="entry name" value="SHH1/2"/>
</dbReference>
<keyword evidence="3" id="KW-1185">Reference proteome</keyword>
<protein>
    <submittedName>
        <fullName evidence="2">Chromo domain-containing protein T09A5.8</fullName>
    </submittedName>
</protein>
<reference evidence="2" key="1">
    <citation type="submission" date="2019-09" db="EMBL/GenBank/DDBJ databases">
        <title>Draft genome information of white flower Hibiscus syriacus.</title>
        <authorList>
            <person name="Kim Y.-M."/>
        </authorList>
    </citation>
    <scope>NUCLEOTIDE SEQUENCE [LARGE SCALE GENOMIC DNA]</scope>
    <source>
        <strain evidence="2">YM2019G1</strain>
    </source>
</reference>
<dbReference type="GO" id="GO:0003682">
    <property type="term" value="F:chromatin binding"/>
    <property type="evidence" value="ECO:0007669"/>
    <property type="project" value="InterPro"/>
</dbReference>
<accession>A0A6A2XWJ4</accession>
<name>A0A6A2XWJ4_HIBSY</name>
<evidence type="ECO:0000313" key="3">
    <source>
        <dbReference type="Proteomes" id="UP000436088"/>
    </source>
</evidence>